<dbReference type="Gene3D" id="2.20.28.30">
    <property type="entry name" value="RNA polymerase ii, chain L"/>
    <property type="match status" value="1"/>
</dbReference>
<dbReference type="GO" id="GO:0003899">
    <property type="term" value="F:DNA-directed RNA polymerase activity"/>
    <property type="evidence" value="ECO:0007669"/>
    <property type="project" value="InterPro"/>
</dbReference>
<organism evidence="6 7">
    <name type="scientific">Capsaspora owczarzaki (strain ATCC 30864)</name>
    <dbReference type="NCBI Taxonomy" id="595528"/>
    <lineage>
        <taxon>Eukaryota</taxon>
        <taxon>Filasterea</taxon>
        <taxon>Capsaspora</taxon>
    </lineage>
</organism>
<evidence type="ECO:0000256" key="3">
    <source>
        <dbReference type="ARBA" id="ARBA00022833"/>
    </source>
</evidence>
<dbReference type="GO" id="GO:0005736">
    <property type="term" value="C:RNA polymerase I complex"/>
    <property type="evidence" value="ECO:0007669"/>
    <property type="project" value="TreeGrafter"/>
</dbReference>
<dbReference type="OrthoDB" id="5585087at2759"/>
<dbReference type="OMA" id="ECHNENE"/>
<comment type="subcellular location">
    <subcellularLocation>
        <location evidence="1">Nucleus</location>
    </subcellularLocation>
</comment>
<dbReference type="PANTHER" id="PTHR12056:SF2">
    <property type="entry name" value="GEO11084P1"/>
    <property type="match status" value="1"/>
</dbReference>
<dbReference type="PANTHER" id="PTHR12056">
    <property type="entry name" value="DNA-DIRECTED RNA POLYMERASES I, II, AND III"/>
    <property type="match status" value="1"/>
</dbReference>
<reference evidence="7" key="1">
    <citation type="submission" date="2011-02" db="EMBL/GenBank/DDBJ databases">
        <title>The Genome Sequence of Capsaspora owczarzaki ATCC 30864.</title>
        <authorList>
            <person name="Russ C."/>
            <person name="Cuomo C."/>
            <person name="Burger G."/>
            <person name="Gray M.W."/>
            <person name="Holland P.W.H."/>
            <person name="King N."/>
            <person name="Lang F.B.F."/>
            <person name="Roger A.J."/>
            <person name="Ruiz-Trillo I."/>
            <person name="Young S.K."/>
            <person name="Zeng Q."/>
            <person name="Gargeya S."/>
            <person name="Alvarado L."/>
            <person name="Berlin A."/>
            <person name="Chapman S.B."/>
            <person name="Chen Z."/>
            <person name="Freedman E."/>
            <person name="Gellesch M."/>
            <person name="Goldberg J."/>
            <person name="Griggs A."/>
            <person name="Gujja S."/>
            <person name="Heilman E."/>
            <person name="Heiman D."/>
            <person name="Howarth C."/>
            <person name="Mehta T."/>
            <person name="Neiman D."/>
            <person name="Pearson M."/>
            <person name="Roberts A."/>
            <person name="Saif S."/>
            <person name="Shea T."/>
            <person name="Shenoy N."/>
            <person name="Sisk P."/>
            <person name="Stolte C."/>
            <person name="Sykes S."/>
            <person name="White J."/>
            <person name="Yandava C."/>
            <person name="Haas B."/>
            <person name="Nusbaum C."/>
            <person name="Birren B."/>
        </authorList>
    </citation>
    <scope>NUCLEOTIDE SEQUENCE</scope>
    <source>
        <strain evidence="7">ATCC 30864</strain>
    </source>
</reference>
<dbReference type="GO" id="GO:0003677">
    <property type="term" value="F:DNA binding"/>
    <property type="evidence" value="ECO:0007669"/>
    <property type="project" value="InterPro"/>
</dbReference>
<evidence type="ECO:0000313" key="6">
    <source>
        <dbReference type="EMBL" id="KJE88936.1"/>
    </source>
</evidence>
<dbReference type="EMBL" id="KE346360">
    <property type="protein sequence ID" value="KJE88936.1"/>
    <property type="molecule type" value="Genomic_DNA"/>
</dbReference>
<keyword evidence="3" id="KW-0862">Zinc</keyword>
<dbReference type="AlphaFoldDB" id="A0A0D2U134"/>
<dbReference type="GO" id="GO:0005666">
    <property type="term" value="C:RNA polymerase III complex"/>
    <property type="evidence" value="ECO:0007669"/>
    <property type="project" value="TreeGrafter"/>
</dbReference>
<dbReference type="Proteomes" id="UP000008743">
    <property type="component" value="Unassembled WGS sequence"/>
</dbReference>
<keyword evidence="4" id="KW-0539">Nucleus</keyword>
<comment type="similarity">
    <text evidence="5">Belongs to the archaeal Rpo12/eukaryotic RPC10 RNA polymerase subunit family.</text>
</comment>
<dbReference type="InterPro" id="IPR006591">
    <property type="entry name" value="RNAP_P/RPABC4"/>
</dbReference>
<evidence type="ECO:0000256" key="4">
    <source>
        <dbReference type="ARBA" id="ARBA00023242"/>
    </source>
</evidence>
<keyword evidence="2" id="KW-0479">Metal-binding</keyword>
<keyword evidence="7" id="KW-1185">Reference proteome</keyword>
<gene>
    <name evidence="6" type="ORF">CAOG_000504</name>
</gene>
<dbReference type="GO" id="GO:0008270">
    <property type="term" value="F:zinc ion binding"/>
    <property type="evidence" value="ECO:0007669"/>
    <property type="project" value="InterPro"/>
</dbReference>
<dbReference type="SUPFAM" id="SSF63393">
    <property type="entry name" value="RNA polymerase subunits"/>
    <property type="match status" value="1"/>
</dbReference>
<dbReference type="eggNOG" id="KOG3507">
    <property type="taxonomic scope" value="Eukaryota"/>
</dbReference>
<protein>
    <submittedName>
        <fullName evidence="6">Uncharacterized protein</fullName>
    </submittedName>
</protein>
<evidence type="ECO:0000256" key="5">
    <source>
        <dbReference type="ARBA" id="ARBA00025770"/>
    </source>
</evidence>
<dbReference type="GO" id="GO:0006351">
    <property type="term" value="P:DNA-templated transcription"/>
    <property type="evidence" value="ECO:0007669"/>
    <property type="project" value="InterPro"/>
</dbReference>
<dbReference type="InterPro" id="IPR029040">
    <property type="entry name" value="RPABC4/Spt4"/>
</dbReference>
<dbReference type="STRING" id="595528.A0A0D2U134"/>
<dbReference type="SMART" id="SM00659">
    <property type="entry name" value="RPOLCX"/>
    <property type="match status" value="1"/>
</dbReference>
<dbReference type="GO" id="GO:0005665">
    <property type="term" value="C:RNA polymerase II, core complex"/>
    <property type="evidence" value="ECO:0007669"/>
    <property type="project" value="TreeGrafter"/>
</dbReference>
<accession>A0A0D2U134</accession>
<dbReference type="Pfam" id="PF03604">
    <property type="entry name" value="Zn_ribbon_RPAB4"/>
    <property type="match status" value="1"/>
</dbReference>
<evidence type="ECO:0000313" key="7">
    <source>
        <dbReference type="Proteomes" id="UP000008743"/>
    </source>
</evidence>
<dbReference type="InParanoid" id="A0A0D2U134"/>
<dbReference type="RefSeq" id="XP_004365375.1">
    <property type="nucleotide sequence ID" value="XM_004365318.1"/>
</dbReference>
<sequence>MDRQQPQTGMYYICGSANCRARNELKQRDAIKCTACGYRIMYKERTRRMVQFQAR</sequence>
<dbReference type="FunFam" id="2.20.28.30:FF:000002">
    <property type="entry name" value="DNA-directed RNA polymerases II, IV and V subunit 12"/>
    <property type="match status" value="1"/>
</dbReference>
<dbReference type="PhylomeDB" id="A0A0D2U134"/>
<evidence type="ECO:0000256" key="2">
    <source>
        <dbReference type="ARBA" id="ARBA00022723"/>
    </source>
</evidence>
<dbReference type="InterPro" id="IPR039747">
    <property type="entry name" value="RPABC4"/>
</dbReference>
<name>A0A0D2U134_CAPO3</name>
<proteinExistence type="inferred from homology"/>
<dbReference type="FunCoup" id="A0A0D2U134">
    <property type="interactions" value="167"/>
</dbReference>
<evidence type="ECO:0000256" key="1">
    <source>
        <dbReference type="ARBA" id="ARBA00004123"/>
    </source>
</evidence>